<proteinExistence type="predicted"/>
<comment type="caution">
    <text evidence="3">The sequence shown here is derived from an EMBL/GenBank/DDBJ whole genome shotgun (WGS) entry which is preliminary data.</text>
</comment>
<dbReference type="Pfam" id="PF06957">
    <property type="entry name" value="COPI_C"/>
    <property type="match status" value="2"/>
</dbReference>
<evidence type="ECO:0000259" key="1">
    <source>
        <dbReference type="Pfam" id="PF06957"/>
    </source>
</evidence>
<feature type="domain" description="Coatomer alpha subunit C-terminal" evidence="1">
    <location>
        <begin position="3"/>
        <end position="63"/>
    </location>
</feature>
<dbReference type="GO" id="GO:0005198">
    <property type="term" value="F:structural molecule activity"/>
    <property type="evidence" value="ECO:0007669"/>
    <property type="project" value="InterPro"/>
</dbReference>
<reference evidence="4 5" key="1">
    <citation type="journal article" date="2020" name="bioRxiv">
        <title>Sequence and annotation of 42 cannabis genomes reveals extensive copy number variation in cannabinoid synthesis and pathogen resistance genes.</title>
        <authorList>
            <person name="Mckernan K.J."/>
            <person name="Helbert Y."/>
            <person name="Kane L.T."/>
            <person name="Ebling H."/>
            <person name="Zhang L."/>
            <person name="Liu B."/>
            <person name="Eaton Z."/>
            <person name="Mclaughlin S."/>
            <person name="Kingan S."/>
            <person name="Baybayan P."/>
            <person name="Concepcion G."/>
            <person name="Jordan M."/>
            <person name="Riva A."/>
            <person name="Barbazuk W."/>
            <person name="Harkins T."/>
        </authorList>
    </citation>
    <scope>NUCLEOTIDE SEQUENCE [LARGE SCALE GENOMIC DNA]</scope>
    <source>
        <strain evidence="4 5">cv. Jamaican Lion 4</strain>
        <strain evidence="3">Father</strain>
        <strain evidence="2">Mother</strain>
        <tissue evidence="3">Leaf</tissue>
    </source>
</reference>
<feature type="domain" description="Coatomer alpha subunit C-terminal" evidence="1">
    <location>
        <begin position="72"/>
        <end position="118"/>
    </location>
</feature>
<name>A0A7J6F0G4_CANSA</name>
<dbReference type="EMBL" id="JAATIP010000227">
    <property type="protein sequence ID" value="KAF4358303.1"/>
    <property type="molecule type" value="Genomic_DNA"/>
</dbReference>
<dbReference type="AlphaFoldDB" id="A0A7J6F0G4"/>
<keyword evidence="5" id="KW-1185">Reference proteome</keyword>
<dbReference type="GO" id="GO:0030126">
    <property type="term" value="C:COPI vesicle coat"/>
    <property type="evidence" value="ECO:0007669"/>
    <property type="project" value="InterPro"/>
</dbReference>
<evidence type="ECO:0000313" key="2">
    <source>
        <dbReference type="EMBL" id="KAF4358303.1"/>
    </source>
</evidence>
<dbReference type="Proteomes" id="UP000525078">
    <property type="component" value="Unassembled WGS sequence"/>
</dbReference>
<dbReference type="InterPro" id="IPR010714">
    <property type="entry name" value="Coatomer_asu_C"/>
</dbReference>
<evidence type="ECO:0000313" key="3">
    <source>
        <dbReference type="EMBL" id="KAF4364152.1"/>
    </source>
</evidence>
<evidence type="ECO:0000313" key="5">
    <source>
        <dbReference type="Proteomes" id="UP000583929"/>
    </source>
</evidence>
<dbReference type="Proteomes" id="UP000583929">
    <property type="component" value="Unassembled WGS sequence"/>
</dbReference>
<organism evidence="3 5">
    <name type="scientific">Cannabis sativa</name>
    <name type="common">Hemp</name>
    <name type="synonym">Marijuana</name>
    <dbReference type="NCBI Taxonomy" id="3483"/>
    <lineage>
        <taxon>Eukaryota</taxon>
        <taxon>Viridiplantae</taxon>
        <taxon>Streptophyta</taxon>
        <taxon>Embryophyta</taxon>
        <taxon>Tracheophyta</taxon>
        <taxon>Spermatophyta</taxon>
        <taxon>Magnoliopsida</taxon>
        <taxon>eudicotyledons</taxon>
        <taxon>Gunneridae</taxon>
        <taxon>Pentapetalae</taxon>
        <taxon>rosids</taxon>
        <taxon>fabids</taxon>
        <taxon>Rosales</taxon>
        <taxon>Cannabaceae</taxon>
        <taxon>Cannabis</taxon>
    </lineage>
</organism>
<gene>
    <name evidence="2" type="ORF">F8388_014573</name>
    <name evidence="3" type="ORF">G4B88_029129</name>
</gene>
<evidence type="ECO:0000313" key="4">
    <source>
        <dbReference type="Proteomes" id="UP000525078"/>
    </source>
</evidence>
<protein>
    <recommendedName>
        <fullName evidence="1">Coatomer alpha subunit C-terminal domain-containing protein</fullName>
    </recommendedName>
</protein>
<accession>A0A7J6F0G4</accession>
<sequence>MGSHSYLIRAFSSALVISVAIERGWSETASPNAKGSPVLVFKLSKLDEKLKDAYKATTNGNFKRLCTYSRREEYVLNLKLELKRKESEGDPVQQQELAAYFTHCSLQIIHLRLLFATKLVILSLQQILQDACWRPIPKITKQKLLEASQLNYEFKNPFVMHLVCSVLLIPKSDDLNTEQRINYQFALSFGKGYAPFDET</sequence>
<dbReference type="GO" id="GO:0006886">
    <property type="term" value="P:intracellular protein transport"/>
    <property type="evidence" value="ECO:0007669"/>
    <property type="project" value="InterPro"/>
</dbReference>
<dbReference type="EMBL" id="JAATIQ010000285">
    <property type="protein sequence ID" value="KAF4364152.1"/>
    <property type="molecule type" value="Genomic_DNA"/>
</dbReference>
<dbReference type="GO" id="GO:0016192">
    <property type="term" value="P:vesicle-mediated transport"/>
    <property type="evidence" value="ECO:0007669"/>
    <property type="project" value="InterPro"/>
</dbReference>